<dbReference type="Gene3D" id="3.30.200.20">
    <property type="entry name" value="Phosphorylase Kinase, domain 1"/>
    <property type="match status" value="1"/>
</dbReference>
<keyword evidence="6" id="KW-0723">Serine/threonine-protein kinase</keyword>
<dbReference type="GO" id="GO:0035091">
    <property type="term" value="F:phosphatidylinositol binding"/>
    <property type="evidence" value="ECO:0007669"/>
    <property type="project" value="Ensembl"/>
</dbReference>
<protein>
    <recommendedName>
        <fullName evidence="19">PAS domain-containing serine/threonine-protein kinase</fullName>
        <ecNumber evidence="4">2.7.11.1</ecNumber>
    </recommendedName>
</protein>
<dbReference type="PROSITE" id="PS50112">
    <property type="entry name" value="PAS"/>
    <property type="match status" value="1"/>
</dbReference>
<dbReference type="InterPro" id="IPR000014">
    <property type="entry name" value="PAS"/>
</dbReference>
<comment type="catalytic activity">
    <reaction evidence="17">
        <text>L-seryl-[protein] + ATP = O-phospho-L-seryl-[protein] + ADP + H(+)</text>
        <dbReference type="Rhea" id="RHEA:17989"/>
        <dbReference type="Rhea" id="RHEA-COMP:9863"/>
        <dbReference type="Rhea" id="RHEA-COMP:11604"/>
        <dbReference type="ChEBI" id="CHEBI:15378"/>
        <dbReference type="ChEBI" id="CHEBI:29999"/>
        <dbReference type="ChEBI" id="CHEBI:30616"/>
        <dbReference type="ChEBI" id="CHEBI:83421"/>
        <dbReference type="ChEBI" id="CHEBI:456216"/>
        <dbReference type="EC" id="2.7.11.1"/>
    </reaction>
</comment>
<feature type="region of interest" description="Disordered" evidence="21">
    <location>
        <begin position="1"/>
        <end position="46"/>
    </location>
</feature>
<comment type="function">
    <text evidence="18">Serine/threonine-protein kinase involved in energy homeostasis and protein translation. Phosphorylates EEF1A1, GYS1, PDX1 and RPS6. Probably plays a role under changing environmental conditions (oxygen, glucose, nutrition), rather than under standard conditions. Acts as a sensor involved in energy homeostasis: regulates glycogen synthase synthesis by mediating phosphorylation of GYS1, leading to GYS1 inactivation. May be involved in glucose-stimulated insulin production in pancreas and regulation of glucagon secretion by glucose in alpha cells; however such data require additional evidences. May play a role in regulation of protein translation by phosphorylating EEF1A1, leading to increase translation efficiency. May also participate in respiratory regulation.</text>
</comment>
<dbReference type="InterPro" id="IPR011009">
    <property type="entry name" value="Kinase-like_dom_sf"/>
</dbReference>
<feature type="domain" description="Protein kinase" evidence="22">
    <location>
        <begin position="991"/>
        <end position="1243"/>
    </location>
</feature>
<dbReference type="GO" id="GO:0043576">
    <property type="term" value="P:regulation of respiratory gaseous exchange"/>
    <property type="evidence" value="ECO:0007669"/>
    <property type="project" value="Ensembl"/>
</dbReference>
<proteinExistence type="inferred from homology"/>
<dbReference type="GO" id="GO:0070092">
    <property type="term" value="P:regulation of glucagon secretion"/>
    <property type="evidence" value="ECO:0007669"/>
    <property type="project" value="Ensembl"/>
</dbReference>
<gene>
    <name evidence="24" type="primary">PASK</name>
</gene>
<feature type="compositionally biased region" description="Low complexity" evidence="21">
    <location>
        <begin position="493"/>
        <end position="505"/>
    </location>
</feature>
<reference evidence="24" key="1">
    <citation type="submission" date="2025-08" db="UniProtKB">
        <authorList>
            <consortium name="Ensembl"/>
        </authorList>
    </citation>
    <scope>IDENTIFICATION</scope>
</reference>
<keyword evidence="15" id="KW-0539">Nucleus</keyword>
<evidence type="ECO:0000256" key="12">
    <source>
        <dbReference type="ARBA" id="ARBA00022840"/>
    </source>
</evidence>
<dbReference type="EC" id="2.7.11.1" evidence="4"/>
<dbReference type="SUPFAM" id="SSF55785">
    <property type="entry name" value="PYP-like sensor domain (PAS domain)"/>
    <property type="match status" value="1"/>
</dbReference>
<sequence>MEEGGSMASVEDHRALGGSPSLPVPPEGPAVPAASEPSKSWSSAHRHASRRAGLSKLCQSRMALSEERWSSYCLSSLAAQNICTSKLHYSATPGQADLAGPLGSTSCCSLLRGLSWGWSTPLLPAPVCNPNKAVFTVGAKTTEILVANDRACRLLGYSSHDLIGQKLMQFFLKPDPDVVQVLSEEHVEAAGNAAVASGTVVDVVNRSGERIPVSVWIKRVKQESSLCCVVVLEPVERVSASVAFRSDGTVTSCDGLFAHLHGFASGEEVVGQRITDLIPSLQLPTPGKHVPTNLKIQRSVGRARDGATFPLSLKLKSQPGSEEAADGEAAPGGGYSASIWVFSTISGLITLLPDGTIYGINHSFALMLFGYGKAELLGKNITFLIPGFYHHMDLAYDSSLPLRDLASCLDTGSQSGPGVSTGDEPAGTAQDPKVDTETPKPAESQDTCPTVPVPTDHGGSLPATPPAPPTPGRDTIPGGSQSPPGCPRDEPKGGPSARSSSSSPEGRQRSISEQEPPVTAERLSRGLQQGSRSELGDTKPSVSQEDSEAAIPGADRSGRDETRGPCQEAQAGWDGASNSDQGSDAATAAPHPEGRLAGQGPQGEQSVLLGSPHSAPSSVGTLQLLFATPPLDEPRLGARQEREELRVCLIKEQLSASSLTGPCGSSYTKLVLKGQPPPSAPASLSDLRATDPRGGRSGSSSACYALATDLPSALEAVETPEASENSFSWNLKELVFRDWTDRTSSNCSCATSELGGTPSPSLVGSDADMGALHRQWSDVLDDRELLLLTGTCIDLGGGRRFRKSCLSLEETELSQTCLVSSEHQYVHGRDSPSCIPPMPGAGPEDECPLEAPGLSLQVTSTPVRAEGPGPAPLRAADLQLEIQEGTFVGSCYHRDGSQLTVQFEVRRVELQGPATLFCCWLVKDLLHSRLDSALRTRLLLSSLPSSAHSTCELSAASLGEVLGTKPWFEEPPKAVEPEGLAACEGAYSLKYSTLSPIGSGAFGFVWTAVDKVANKEVVVKFIKKEKVLEDCWIEDPKLGKVTLEIAILCKVEHANIIKVLDVFENQGFFQLVMEKHGSGLDLFAFIDRHPSLDEPLASYIFRQLVSAVVYLRSESILHRDIKDENIVIAEDFSIKLIDFGSAAYLERGKLFYTFCGTIEYCAPEVLMGNPYRGPELEMWSMGVTLYTLVFEENPFCELEETVEATIKPPYLVSGDLMNLMSGLLQPVPEQRTTLEKLVTDPWVTQPVNLADYTWEEVCRVNKTESTALSTVGLELDGRSPSAVARAPEPHRPSCSRAGSRASADQAPCCSLALG</sequence>
<evidence type="ECO:0000256" key="6">
    <source>
        <dbReference type="ARBA" id="ARBA00022527"/>
    </source>
</evidence>
<evidence type="ECO:0000256" key="8">
    <source>
        <dbReference type="ARBA" id="ARBA00022679"/>
    </source>
</evidence>
<evidence type="ECO:0000256" key="4">
    <source>
        <dbReference type="ARBA" id="ARBA00012513"/>
    </source>
</evidence>
<dbReference type="PANTHER" id="PTHR24346:SF51">
    <property type="entry name" value="PAS DOMAIN-CONTAINING SERINE_THREONINE-PROTEIN KINASE"/>
    <property type="match status" value="1"/>
</dbReference>
<dbReference type="PROSITE" id="PS00107">
    <property type="entry name" value="PROTEIN_KINASE_ATP"/>
    <property type="match status" value="1"/>
</dbReference>
<dbReference type="NCBIfam" id="TIGR00229">
    <property type="entry name" value="sensory_box"/>
    <property type="match status" value="1"/>
</dbReference>
<comment type="catalytic activity">
    <reaction evidence="16">
        <text>L-threonyl-[protein] + ATP = O-phospho-L-threonyl-[protein] + ADP + H(+)</text>
        <dbReference type="Rhea" id="RHEA:46608"/>
        <dbReference type="Rhea" id="RHEA-COMP:11060"/>
        <dbReference type="Rhea" id="RHEA-COMP:11605"/>
        <dbReference type="ChEBI" id="CHEBI:15378"/>
        <dbReference type="ChEBI" id="CHEBI:30013"/>
        <dbReference type="ChEBI" id="CHEBI:30616"/>
        <dbReference type="ChEBI" id="CHEBI:61977"/>
        <dbReference type="ChEBI" id="CHEBI:456216"/>
        <dbReference type="EC" id="2.7.11.1"/>
    </reaction>
</comment>
<dbReference type="SMART" id="SM00091">
    <property type="entry name" value="PAS"/>
    <property type="match status" value="2"/>
</dbReference>
<keyword evidence="25" id="KW-1185">Reference proteome</keyword>
<evidence type="ECO:0000256" key="15">
    <source>
        <dbReference type="ARBA" id="ARBA00023242"/>
    </source>
</evidence>
<keyword evidence="7" id="KW-0597">Phosphoprotein</keyword>
<evidence type="ECO:0000256" key="16">
    <source>
        <dbReference type="ARBA" id="ARBA00047899"/>
    </source>
</evidence>
<evidence type="ECO:0000256" key="18">
    <source>
        <dbReference type="ARBA" id="ARBA00053825"/>
    </source>
</evidence>
<dbReference type="GO" id="GO:0005634">
    <property type="term" value="C:nucleus"/>
    <property type="evidence" value="ECO:0007669"/>
    <property type="project" value="UniProtKB-SubCell"/>
</dbReference>
<dbReference type="GO" id="GO:0097009">
    <property type="term" value="P:energy homeostasis"/>
    <property type="evidence" value="ECO:0007669"/>
    <property type="project" value="Ensembl"/>
</dbReference>
<dbReference type="PROSITE" id="PS00108">
    <property type="entry name" value="PROTEIN_KINASE_ST"/>
    <property type="match status" value="1"/>
</dbReference>
<evidence type="ECO:0000256" key="9">
    <source>
        <dbReference type="ARBA" id="ARBA00022737"/>
    </source>
</evidence>
<evidence type="ECO:0000256" key="17">
    <source>
        <dbReference type="ARBA" id="ARBA00048679"/>
    </source>
</evidence>
<evidence type="ECO:0000313" key="25">
    <source>
        <dbReference type="Proteomes" id="UP000694544"/>
    </source>
</evidence>
<dbReference type="Pfam" id="PF13426">
    <property type="entry name" value="PAS_9"/>
    <property type="match status" value="2"/>
</dbReference>
<dbReference type="FunFam" id="1.10.510.10:FF:000351">
    <property type="entry name" value="PAS domain-containing serine/threonine-protein kinase"/>
    <property type="match status" value="1"/>
</dbReference>
<comment type="similarity">
    <text evidence="3">Belongs to the protein kinase superfamily. CAMK Ser/Thr protein kinase family.</text>
</comment>
<accession>A0A8C6CZA1</accession>
<dbReference type="Gene3D" id="1.10.510.10">
    <property type="entry name" value="Transferase(Phosphotransferase) domain 1"/>
    <property type="match status" value="1"/>
</dbReference>
<dbReference type="Gene3D" id="3.30.450.20">
    <property type="entry name" value="PAS domain"/>
    <property type="match status" value="1"/>
</dbReference>
<evidence type="ECO:0000256" key="1">
    <source>
        <dbReference type="ARBA" id="ARBA00004123"/>
    </source>
</evidence>
<dbReference type="SMART" id="SM00220">
    <property type="entry name" value="S_TKc"/>
    <property type="match status" value="1"/>
</dbReference>
<keyword evidence="9" id="KW-0677">Repeat</keyword>
<evidence type="ECO:0000256" key="10">
    <source>
        <dbReference type="ARBA" id="ARBA00022741"/>
    </source>
</evidence>
<evidence type="ECO:0000256" key="20">
    <source>
        <dbReference type="PROSITE-ProRule" id="PRU10141"/>
    </source>
</evidence>
<dbReference type="Proteomes" id="UP000694544">
    <property type="component" value="Unplaced"/>
</dbReference>
<dbReference type="GO" id="GO:0004674">
    <property type="term" value="F:protein serine/threonine kinase activity"/>
    <property type="evidence" value="ECO:0007669"/>
    <property type="project" value="UniProtKB-KW"/>
</dbReference>
<evidence type="ECO:0000256" key="11">
    <source>
        <dbReference type="ARBA" id="ARBA00022777"/>
    </source>
</evidence>
<dbReference type="InterPro" id="IPR000719">
    <property type="entry name" value="Prot_kinase_dom"/>
</dbReference>
<dbReference type="GO" id="GO:0005524">
    <property type="term" value="F:ATP binding"/>
    <property type="evidence" value="ECO:0007669"/>
    <property type="project" value="UniProtKB-UniRule"/>
</dbReference>
<dbReference type="GO" id="GO:0005829">
    <property type="term" value="C:cytosol"/>
    <property type="evidence" value="ECO:0007669"/>
    <property type="project" value="Ensembl"/>
</dbReference>
<evidence type="ECO:0000256" key="2">
    <source>
        <dbReference type="ARBA" id="ARBA00004496"/>
    </source>
</evidence>
<evidence type="ECO:0000256" key="21">
    <source>
        <dbReference type="SAM" id="MobiDB-lite"/>
    </source>
</evidence>
<dbReference type="GO" id="GO:0035556">
    <property type="term" value="P:intracellular signal transduction"/>
    <property type="evidence" value="ECO:0007669"/>
    <property type="project" value="TreeGrafter"/>
</dbReference>
<feature type="domain" description="PAS" evidence="23">
    <location>
        <begin position="134"/>
        <end position="175"/>
    </location>
</feature>
<dbReference type="InterPro" id="IPR035965">
    <property type="entry name" value="PAS-like_dom_sf"/>
</dbReference>
<dbReference type="Pfam" id="PF00069">
    <property type="entry name" value="Pkinase"/>
    <property type="match status" value="1"/>
</dbReference>
<evidence type="ECO:0000256" key="13">
    <source>
        <dbReference type="ARBA" id="ARBA00022990"/>
    </source>
</evidence>
<evidence type="ECO:0000256" key="3">
    <source>
        <dbReference type="ARBA" id="ARBA00006692"/>
    </source>
</evidence>
<keyword evidence="13" id="KW-0007">Acetylation</keyword>
<dbReference type="GeneTree" id="ENSGT00940000159035"/>
<evidence type="ECO:0000256" key="5">
    <source>
        <dbReference type="ARBA" id="ARBA00022490"/>
    </source>
</evidence>
<keyword evidence="11" id="KW-0418">Kinase</keyword>
<evidence type="ECO:0000256" key="14">
    <source>
        <dbReference type="ARBA" id="ARBA00023121"/>
    </source>
</evidence>
<evidence type="ECO:0000313" key="24">
    <source>
        <dbReference type="Ensembl" id="ENSMMSP00000008123.1"/>
    </source>
</evidence>
<keyword evidence="14" id="KW-0446">Lipid-binding</keyword>
<feature type="region of interest" description="Disordered" evidence="21">
    <location>
        <begin position="411"/>
        <end position="615"/>
    </location>
</feature>
<evidence type="ECO:0000259" key="23">
    <source>
        <dbReference type="PROSITE" id="PS50112"/>
    </source>
</evidence>
<dbReference type="PROSITE" id="PS50011">
    <property type="entry name" value="PROTEIN_KINASE_DOM"/>
    <property type="match status" value="1"/>
</dbReference>
<dbReference type="FunFam" id="3.30.200.20:FF:000346">
    <property type="entry name" value="PAS domain-containing serine/threonine-protein kinase"/>
    <property type="match status" value="1"/>
</dbReference>
<dbReference type="CDD" id="cd14004">
    <property type="entry name" value="STKc_PASK"/>
    <property type="match status" value="1"/>
</dbReference>
<evidence type="ECO:0000259" key="22">
    <source>
        <dbReference type="PROSITE" id="PS50011"/>
    </source>
</evidence>
<dbReference type="InterPro" id="IPR017441">
    <property type="entry name" value="Protein_kinase_ATP_BS"/>
</dbReference>
<feature type="region of interest" description="Disordered" evidence="21">
    <location>
        <begin position="1279"/>
        <end position="1301"/>
    </location>
</feature>
<organism evidence="24 25">
    <name type="scientific">Moschus moschiferus</name>
    <name type="common">Siberian musk deer</name>
    <name type="synonym">Moschus sibiricus</name>
    <dbReference type="NCBI Taxonomy" id="68415"/>
    <lineage>
        <taxon>Eukaryota</taxon>
        <taxon>Metazoa</taxon>
        <taxon>Chordata</taxon>
        <taxon>Craniata</taxon>
        <taxon>Vertebrata</taxon>
        <taxon>Euteleostomi</taxon>
        <taxon>Mammalia</taxon>
        <taxon>Eutheria</taxon>
        <taxon>Laurasiatheria</taxon>
        <taxon>Artiodactyla</taxon>
        <taxon>Ruminantia</taxon>
        <taxon>Pecora</taxon>
        <taxon>Moschidae</taxon>
        <taxon>Moschus</taxon>
    </lineage>
</organism>
<keyword evidence="12 20" id="KW-0067">ATP-binding</keyword>
<comment type="subcellular location">
    <subcellularLocation>
        <location evidence="2">Cytoplasm</location>
    </subcellularLocation>
    <subcellularLocation>
        <location evidence="1">Nucleus</location>
    </subcellularLocation>
</comment>
<dbReference type="InterPro" id="IPR008271">
    <property type="entry name" value="Ser/Thr_kinase_AS"/>
</dbReference>
<evidence type="ECO:0000256" key="7">
    <source>
        <dbReference type="ARBA" id="ARBA00022553"/>
    </source>
</evidence>
<feature type="region of interest" description="Disordered" evidence="21">
    <location>
        <begin position="674"/>
        <end position="700"/>
    </location>
</feature>
<evidence type="ECO:0000256" key="19">
    <source>
        <dbReference type="ARBA" id="ARBA00071822"/>
    </source>
</evidence>
<dbReference type="SUPFAM" id="SSF56112">
    <property type="entry name" value="Protein kinase-like (PK-like)"/>
    <property type="match status" value="1"/>
</dbReference>
<keyword evidence="10 20" id="KW-0547">Nucleotide-binding</keyword>
<dbReference type="FunFam" id="3.30.450.20:FF:000059">
    <property type="entry name" value="PAS domain containing serine/threonine kinase"/>
    <property type="match status" value="1"/>
</dbReference>
<dbReference type="Ensembl" id="ENSMMST00000008988.1">
    <property type="protein sequence ID" value="ENSMMSP00000008123.1"/>
    <property type="gene ID" value="ENSMMSG00000006289.1"/>
</dbReference>
<dbReference type="GO" id="GO:0045719">
    <property type="term" value="P:negative regulation of glycogen biosynthetic process"/>
    <property type="evidence" value="ECO:0007669"/>
    <property type="project" value="Ensembl"/>
</dbReference>
<name>A0A8C6CZA1_MOSMO</name>
<reference evidence="24" key="2">
    <citation type="submission" date="2025-09" db="UniProtKB">
        <authorList>
            <consortium name="Ensembl"/>
        </authorList>
    </citation>
    <scope>IDENTIFICATION</scope>
</reference>
<dbReference type="CDD" id="cd00130">
    <property type="entry name" value="PAS"/>
    <property type="match status" value="2"/>
</dbReference>
<feature type="binding site" evidence="20">
    <location>
        <position position="1024"/>
    </location>
    <ligand>
        <name>ATP</name>
        <dbReference type="ChEBI" id="CHEBI:30616"/>
    </ligand>
</feature>
<dbReference type="PANTHER" id="PTHR24346">
    <property type="entry name" value="MAP/MICROTUBULE AFFINITY-REGULATING KINASE"/>
    <property type="match status" value="1"/>
</dbReference>
<keyword evidence="8" id="KW-0808">Transferase</keyword>
<keyword evidence="5" id="KW-0963">Cytoplasm</keyword>